<accession>A0A0G0RMH1</accession>
<feature type="transmembrane region" description="Helical" evidence="2">
    <location>
        <begin position="48"/>
        <end position="70"/>
    </location>
</feature>
<evidence type="ECO:0000256" key="1">
    <source>
        <dbReference type="SAM" id="MobiDB-lite"/>
    </source>
</evidence>
<feature type="region of interest" description="Disordered" evidence="1">
    <location>
        <begin position="1"/>
        <end position="39"/>
    </location>
</feature>
<keyword evidence="2" id="KW-1133">Transmembrane helix</keyword>
<sequence>METINNNEQVHPIDQAQSTPPMVASPALPSTSMNSNTLTPGPGMSKKALIIILVLVFILAGVAYGGIWYWQKQSSDIVIPTFTPRPDPTADWQTYTNKEYGFEFKYPKDWLPKDVKFGISLTHNSIEITKNISENEYRRISFTSSKEDLGKDVTGSKSILAGVEWTNWEFNDGVPGQDAPHDSLAMISRRGETYYQITIYPATFLPYDKKINLDPLFNQILSTFKFTE</sequence>
<evidence type="ECO:0000313" key="3">
    <source>
        <dbReference type="EMBL" id="KKR23715.1"/>
    </source>
</evidence>
<gene>
    <name evidence="3" type="ORF">UT53_C0009G0009</name>
</gene>
<evidence type="ECO:0000313" key="4">
    <source>
        <dbReference type="Proteomes" id="UP000034764"/>
    </source>
</evidence>
<comment type="caution">
    <text evidence="3">The sequence shown here is derived from an EMBL/GenBank/DDBJ whole genome shotgun (WGS) entry which is preliminary data.</text>
</comment>
<dbReference type="EMBL" id="LBXD01000009">
    <property type="protein sequence ID" value="KKR23715.1"/>
    <property type="molecule type" value="Genomic_DNA"/>
</dbReference>
<keyword evidence="2" id="KW-0472">Membrane</keyword>
<dbReference type="Proteomes" id="UP000034764">
    <property type="component" value="Unassembled WGS sequence"/>
</dbReference>
<feature type="compositionally biased region" description="Polar residues" evidence="1">
    <location>
        <begin position="1"/>
        <end position="20"/>
    </location>
</feature>
<feature type="compositionally biased region" description="Polar residues" evidence="1">
    <location>
        <begin position="28"/>
        <end position="39"/>
    </location>
</feature>
<dbReference type="AlphaFoldDB" id="A0A0G0RMH1"/>
<evidence type="ECO:0000256" key="2">
    <source>
        <dbReference type="SAM" id="Phobius"/>
    </source>
</evidence>
<proteinExistence type="predicted"/>
<protein>
    <submittedName>
        <fullName evidence="3">Uncharacterized protein</fullName>
    </submittedName>
</protein>
<organism evidence="3 4">
    <name type="scientific">Candidatus Yanofskybacteria bacterium GW2011_GWD2_39_48</name>
    <dbReference type="NCBI Taxonomy" id="1619031"/>
    <lineage>
        <taxon>Bacteria</taxon>
        <taxon>Candidatus Yanofskyibacteriota</taxon>
    </lineage>
</organism>
<keyword evidence="2" id="KW-0812">Transmembrane</keyword>
<name>A0A0G0RMH1_9BACT</name>
<reference evidence="3 4" key="1">
    <citation type="journal article" date="2015" name="Nature">
        <title>rRNA introns, odd ribosomes, and small enigmatic genomes across a large radiation of phyla.</title>
        <authorList>
            <person name="Brown C.T."/>
            <person name="Hug L.A."/>
            <person name="Thomas B.C."/>
            <person name="Sharon I."/>
            <person name="Castelle C.J."/>
            <person name="Singh A."/>
            <person name="Wilkins M.J."/>
            <person name="Williams K.H."/>
            <person name="Banfield J.F."/>
        </authorList>
    </citation>
    <scope>NUCLEOTIDE SEQUENCE [LARGE SCALE GENOMIC DNA]</scope>
</reference>